<organism evidence="5 6">
    <name type="scientific">Amycolatopsis acidiphila</name>
    <dbReference type="NCBI Taxonomy" id="715473"/>
    <lineage>
        <taxon>Bacteria</taxon>
        <taxon>Bacillati</taxon>
        <taxon>Actinomycetota</taxon>
        <taxon>Actinomycetes</taxon>
        <taxon>Pseudonocardiales</taxon>
        <taxon>Pseudonocardiaceae</taxon>
        <taxon>Amycolatopsis</taxon>
    </lineage>
</organism>
<dbReference type="EMBL" id="VJZA01000038">
    <property type="protein sequence ID" value="TVT20189.1"/>
    <property type="molecule type" value="Genomic_DNA"/>
</dbReference>
<dbReference type="AlphaFoldDB" id="A0A558A7E7"/>
<comment type="subunit">
    <text evidence="2">Heterodimer of an alpha and a beta subunit.</text>
</comment>
<dbReference type="PANTHER" id="PTHR21294">
    <property type="entry name" value="ELECTRON TRANSFER FLAVOPROTEIN BETA-SUBUNIT"/>
    <property type="match status" value="1"/>
</dbReference>
<evidence type="ECO:0000313" key="5">
    <source>
        <dbReference type="EMBL" id="TVT20189.1"/>
    </source>
</evidence>
<dbReference type="InterPro" id="IPR014729">
    <property type="entry name" value="Rossmann-like_a/b/a_fold"/>
</dbReference>
<dbReference type="GO" id="GO:0009055">
    <property type="term" value="F:electron transfer activity"/>
    <property type="evidence" value="ECO:0007669"/>
    <property type="project" value="InterPro"/>
</dbReference>
<accession>A0A558A7E7</accession>
<dbReference type="InterPro" id="IPR012255">
    <property type="entry name" value="ETF_b"/>
</dbReference>
<dbReference type="SMART" id="SM00893">
    <property type="entry name" value="ETF"/>
    <property type="match status" value="1"/>
</dbReference>
<protein>
    <submittedName>
        <fullName evidence="5">Putative mycofactocin-associated electron transfer flavoprotein</fullName>
    </submittedName>
</protein>
<dbReference type="Pfam" id="PF01012">
    <property type="entry name" value="ETF"/>
    <property type="match status" value="1"/>
</dbReference>
<name>A0A558A7E7_9PSEU</name>
<dbReference type="SUPFAM" id="SSF52402">
    <property type="entry name" value="Adenine nucleotide alpha hydrolases-like"/>
    <property type="match status" value="1"/>
</dbReference>
<comment type="function">
    <text evidence="3">The electron transfer flavoprotein serves as a specific electron acceptor for other dehydrogenases. It transfers the electrons to the main respiratory chain via ETF-ubiquinone oxidoreductase (ETF dehydrogenase).</text>
</comment>
<gene>
    <name evidence="5" type="ORF">FNH06_21375</name>
</gene>
<dbReference type="Proteomes" id="UP000318578">
    <property type="component" value="Unassembled WGS sequence"/>
</dbReference>
<proteinExistence type="predicted"/>
<feature type="domain" description="Electron transfer flavoprotein alpha/beta-subunit N-terminal" evidence="4">
    <location>
        <begin position="52"/>
        <end position="234"/>
    </location>
</feature>
<evidence type="ECO:0000259" key="4">
    <source>
        <dbReference type="SMART" id="SM00893"/>
    </source>
</evidence>
<evidence type="ECO:0000256" key="1">
    <source>
        <dbReference type="ARBA" id="ARBA00001974"/>
    </source>
</evidence>
<dbReference type="NCBIfam" id="TIGR04503">
    <property type="entry name" value="mft_etfB"/>
    <property type="match status" value="1"/>
</dbReference>
<sequence length="307" mass="32763">MRHLLPGVRRRGRDQLELPRRWGRRRVQEGIAMLVVAALRWSDQRATVDPLTGEVHSDARTSGAGAADRAALEHALRIAEAFGGRCLAVTVGPAEAGEMLREALAAGAHDALRVEGPAATVAEDGSETARLLLDGLQDRPDVVVCGDHSADRGTGSTPAFLAQRLGACQALGLIELTAADGALHAVRRLDGGRRERLTFGLPAVCSVEPADTVLRRAPLPATIAARTAEIPVARAGSMRYLRAGTAKPYRPRARALPPPPGSEPHQRMLALTGALVERTPPKVLRPATPEDAARELLDYLRRHGYAP</sequence>
<evidence type="ECO:0000313" key="6">
    <source>
        <dbReference type="Proteomes" id="UP000318578"/>
    </source>
</evidence>
<reference evidence="5 6" key="1">
    <citation type="submission" date="2019-07" db="EMBL/GenBank/DDBJ databases">
        <title>New species of Amycolatopsis and Streptomyces.</title>
        <authorList>
            <person name="Duangmal K."/>
            <person name="Teo W.F.A."/>
            <person name="Lipun K."/>
        </authorList>
    </citation>
    <scope>NUCLEOTIDE SEQUENCE [LARGE SCALE GENOMIC DNA]</scope>
    <source>
        <strain evidence="5 6">JCM 30562</strain>
    </source>
</reference>
<keyword evidence="6" id="KW-1185">Reference proteome</keyword>
<comment type="cofactor">
    <cofactor evidence="1">
        <name>FAD</name>
        <dbReference type="ChEBI" id="CHEBI:57692"/>
    </cofactor>
</comment>
<dbReference type="InterPro" id="IPR014730">
    <property type="entry name" value="ETF_a/b_N"/>
</dbReference>
<dbReference type="Gene3D" id="3.40.50.620">
    <property type="entry name" value="HUPs"/>
    <property type="match status" value="1"/>
</dbReference>
<evidence type="ECO:0000256" key="2">
    <source>
        <dbReference type="ARBA" id="ARBA00011355"/>
    </source>
</evidence>
<evidence type="ECO:0000256" key="3">
    <source>
        <dbReference type="ARBA" id="ARBA00025649"/>
    </source>
</evidence>
<dbReference type="OrthoDB" id="3213070at2"/>
<dbReference type="InterPro" id="IPR030982">
    <property type="entry name" value="Mft_EtfB"/>
</dbReference>
<comment type="caution">
    <text evidence="5">The sequence shown here is derived from an EMBL/GenBank/DDBJ whole genome shotgun (WGS) entry which is preliminary data.</text>
</comment>